<dbReference type="RefSeq" id="WP_189515471.1">
    <property type="nucleotide sequence ID" value="NZ_BMXG01000015.1"/>
</dbReference>
<dbReference type="EMBL" id="BMXG01000015">
    <property type="protein sequence ID" value="GHC06110.1"/>
    <property type="molecule type" value="Genomic_DNA"/>
</dbReference>
<dbReference type="Gene3D" id="3.40.50.2300">
    <property type="match status" value="2"/>
</dbReference>
<feature type="chain" id="PRO_5035149093" description="Periplasmic binding protein domain-containing protein" evidence="3">
    <location>
        <begin position="25"/>
        <end position="325"/>
    </location>
</feature>
<comment type="subcellular location">
    <subcellularLocation>
        <location evidence="1">Cell envelope</location>
    </subcellularLocation>
</comment>
<feature type="signal peptide" evidence="3">
    <location>
        <begin position="1"/>
        <end position="24"/>
    </location>
</feature>
<evidence type="ECO:0000256" key="2">
    <source>
        <dbReference type="ARBA" id="ARBA00007639"/>
    </source>
</evidence>
<evidence type="ECO:0000256" key="1">
    <source>
        <dbReference type="ARBA" id="ARBA00004196"/>
    </source>
</evidence>
<dbReference type="InterPro" id="IPR050555">
    <property type="entry name" value="Bact_Solute-Bind_Prot2"/>
</dbReference>
<comment type="caution">
    <text evidence="5">The sequence shown here is derived from an EMBL/GenBank/DDBJ whole genome shotgun (WGS) entry which is preliminary data.</text>
</comment>
<evidence type="ECO:0000313" key="5">
    <source>
        <dbReference type="EMBL" id="GHC06110.1"/>
    </source>
</evidence>
<feature type="domain" description="Periplasmic binding protein" evidence="4">
    <location>
        <begin position="37"/>
        <end position="290"/>
    </location>
</feature>
<organism evidence="5 6">
    <name type="scientific">Cerasicoccus arenae</name>
    <dbReference type="NCBI Taxonomy" id="424488"/>
    <lineage>
        <taxon>Bacteria</taxon>
        <taxon>Pseudomonadati</taxon>
        <taxon>Verrucomicrobiota</taxon>
        <taxon>Opitutia</taxon>
        <taxon>Puniceicoccales</taxon>
        <taxon>Cerasicoccaceae</taxon>
        <taxon>Cerasicoccus</taxon>
    </lineage>
</organism>
<keyword evidence="3" id="KW-0732">Signal</keyword>
<keyword evidence="6" id="KW-1185">Reference proteome</keyword>
<dbReference type="Proteomes" id="UP000642829">
    <property type="component" value="Unassembled WGS sequence"/>
</dbReference>
<evidence type="ECO:0000256" key="3">
    <source>
        <dbReference type="SAM" id="SignalP"/>
    </source>
</evidence>
<dbReference type="Pfam" id="PF13407">
    <property type="entry name" value="Peripla_BP_4"/>
    <property type="match status" value="1"/>
</dbReference>
<protein>
    <recommendedName>
        <fullName evidence="4">Periplasmic binding protein domain-containing protein</fullName>
    </recommendedName>
</protein>
<reference evidence="5" key="1">
    <citation type="journal article" date="2014" name="Int. J. Syst. Evol. Microbiol.">
        <title>Complete genome sequence of Corynebacterium casei LMG S-19264T (=DSM 44701T), isolated from a smear-ripened cheese.</title>
        <authorList>
            <consortium name="US DOE Joint Genome Institute (JGI-PGF)"/>
            <person name="Walter F."/>
            <person name="Albersmeier A."/>
            <person name="Kalinowski J."/>
            <person name="Ruckert C."/>
        </authorList>
    </citation>
    <scope>NUCLEOTIDE SEQUENCE</scope>
    <source>
        <strain evidence="5">KCTC 12870</strain>
    </source>
</reference>
<dbReference type="GO" id="GO:0030288">
    <property type="term" value="C:outer membrane-bounded periplasmic space"/>
    <property type="evidence" value="ECO:0007669"/>
    <property type="project" value="TreeGrafter"/>
</dbReference>
<evidence type="ECO:0000259" key="4">
    <source>
        <dbReference type="Pfam" id="PF13407"/>
    </source>
</evidence>
<dbReference type="GO" id="GO:0030246">
    <property type="term" value="F:carbohydrate binding"/>
    <property type="evidence" value="ECO:0007669"/>
    <property type="project" value="TreeGrafter"/>
</dbReference>
<evidence type="ECO:0000313" key="6">
    <source>
        <dbReference type="Proteomes" id="UP000642829"/>
    </source>
</evidence>
<dbReference type="InterPro" id="IPR028082">
    <property type="entry name" value="Peripla_BP_I"/>
</dbReference>
<sequence length="325" mass="35391">MNTRSLFFSAFFFICVLFAGSAQGERPREIWERYTVAFIGEDTTNLINGPARQGALDAAKVLEHQHHLAITLVDLTPTPGNGQSSALREAFIKGAHAVLISVSEPKTIEKEFDLMARQGVHIVTFDQDAPDSPRLATVSTDNAAIGQIAFDHAAKKLPRGGNLAVLVGNADAPVNQERLAAVQLAAEANPQVSIQAVYPCIETVDGAINVLREVQATDQDEAIDGWILLGPWPLLGVTPLPWKPGEQVCVAVDALPPMLAYVGQKQVDALVAQLYYRWGYLAMEAAINAVHLKQPPPLRVIQTGGEVISRNNLKSYSQDWVQWMQ</sequence>
<dbReference type="AlphaFoldDB" id="A0A8J3DL45"/>
<accession>A0A8J3DL45</accession>
<comment type="similarity">
    <text evidence="2">Belongs to the bacterial solute-binding protein 2 family.</text>
</comment>
<reference evidence="5" key="2">
    <citation type="submission" date="2020-09" db="EMBL/GenBank/DDBJ databases">
        <authorList>
            <person name="Sun Q."/>
            <person name="Kim S."/>
        </authorList>
    </citation>
    <scope>NUCLEOTIDE SEQUENCE</scope>
    <source>
        <strain evidence="5">KCTC 12870</strain>
    </source>
</reference>
<name>A0A8J3DL45_9BACT</name>
<dbReference type="SUPFAM" id="SSF53822">
    <property type="entry name" value="Periplasmic binding protein-like I"/>
    <property type="match status" value="1"/>
</dbReference>
<gene>
    <name evidence="5" type="ORF">GCM10007047_23940</name>
</gene>
<dbReference type="PANTHER" id="PTHR30036:SF7">
    <property type="entry name" value="ABC TRANSPORTER PERIPLASMIC-BINDING PROTEIN YPHF"/>
    <property type="match status" value="1"/>
</dbReference>
<proteinExistence type="inferred from homology"/>
<dbReference type="InterPro" id="IPR025997">
    <property type="entry name" value="SBP_2_dom"/>
</dbReference>
<dbReference type="PANTHER" id="PTHR30036">
    <property type="entry name" value="D-XYLOSE-BINDING PERIPLASMIC PROTEIN"/>
    <property type="match status" value="1"/>
</dbReference>